<feature type="domain" description="DUF4350" evidence="3">
    <location>
        <begin position="38"/>
        <end position="218"/>
    </location>
</feature>
<keyword evidence="2" id="KW-0732">Signal</keyword>
<dbReference type="Pfam" id="PF14258">
    <property type="entry name" value="DUF4350"/>
    <property type="match status" value="1"/>
</dbReference>
<reference evidence="4 5" key="1">
    <citation type="submission" date="2019-06" db="EMBL/GenBank/DDBJ databases">
        <title>Persicimonas caeni gen. nov., sp. nov., a predatory bacterium isolated from solar saltern.</title>
        <authorList>
            <person name="Wang S."/>
        </authorList>
    </citation>
    <scope>NUCLEOTIDE SEQUENCE [LARGE SCALE GENOMIC DNA]</scope>
    <source>
        <strain evidence="4 5">YN101</strain>
    </source>
</reference>
<dbReference type="RefSeq" id="WP_141200794.1">
    <property type="nucleotide sequence ID" value="NZ_CP041186.1"/>
</dbReference>
<keyword evidence="5" id="KW-1185">Reference proteome</keyword>
<gene>
    <name evidence="4" type="ORF">FIV42_27470</name>
</gene>
<keyword evidence="1" id="KW-1133">Transmembrane helix</keyword>
<keyword evidence="1" id="KW-0812">Transmembrane</keyword>
<keyword evidence="1" id="KW-0472">Membrane</keyword>
<evidence type="ECO:0000256" key="1">
    <source>
        <dbReference type="SAM" id="Phobius"/>
    </source>
</evidence>
<protein>
    <submittedName>
        <fullName evidence="4">DUF4350 domain-containing protein</fullName>
    </submittedName>
</protein>
<feature type="transmembrane region" description="Helical" evidence="1">
    <location>
        <begin position="281"/>
        <end position="301"/>
    </location>
</feature>
<dbReference type="AlphaFoldDB" id="A0A4Y6Q1N8"/>
<organism evidence="4 5">
    <name type="scientific">Persicimonas caeni</name>
    <dbReference type="NCBI Taxonomy" id="2292766"/>
    <lineage>
        <taxon>Bacteria</taxon>
        <taxon>Deltaproteobacteria</taxon>
        <taxon>Bradymonadales</taxon>
        <taxon>Bradymonadaceae</taxon>
        <taxon>Persicimonas</taxon>
    </lineage>
</organism>
<dbReference type="Proteomes" id="UP000315995">
    <property type="component" value="Chromosome"/>
</dbReference>
<dbReference type="InterPro" id="IPR025646">
    <property type="entry name" value="DUF4350"/>
</dbReference>
<proteinExistence type="predicted"/>
<feature type="chain" id="PRO_5030106862" evidence="2">
    <location>
        <begin position="27"/>
        <end position="459"/>
    </location>
</feature>
<accession>A0A5B8YDC7</accession>
<evidence type="ECO:0000313" key="4">
    <source>
        <dbReference type="EMBL" id="QDG54350.1"/>
    </source>
</evidence>
<accession>A0A4Y6Q1N8</accession>
<evidence type="ECO:0000256" key="2">
    <source>
        <dbReference type="SAM" id="SignalP"/>
    </source>
</evidence>
<feature type="signal peptide" evidence="2">
    <location>
        <begin position="1"/>
        <end position="26"/>
    </location>
</feature>
<name>A0A4Y6Q1N8_PERCE</name>
<dbReference type="EMBL" id="CP041186">
    <property type="protein sequence ID" value="QDG54350.1"/>
    <property type="molecule type" value="Genomic_DNA"/>
</dbReference>
<evidence type="ECO:0000259" key="3">
    <source>
        <dbReference type="Pfam" id="PF14258"/>
    </source>
</evidence>
<evidence type="ECO:0000313" key="5">
    <source>
        <dbReference type="Proteomes" id="UP000315995"/>
    </source>
</evidence>
<dbReference type="OrthoDB" id="5525951at2"/>
<sequence>MTSRLRQLVWAVLVVCLVTAASTVVAQESPGGKDFDPASDAWTGLSRLVALAEKQGITIEVVDQIDWSEQSPDEPIIFVYPTSGLEIANAANYVVDGGRLFMADDYGASPAFLDRLDVSRVNVAMGELPHDRFVQGNRALPIFEPTGRHPLLEGVDTVVANHPAVLLNVGGPVVSYDEGGGLVYDMNLGDGKVVLFADASLVINHMLSVADNSVLVQNALDYICTGQEQCRAKLIVRDFEQYGRYTPRQPDDDSPDTLSAQLDELNEAISEFMEEMPAGRLLYYLSILLAGGLALYLAAVFRLRASRPYSEYVDNTTREVPSPQSEFDWNLSRFGDGGRETNYALPLAILKEVFEELFLEDLGYWPISGENRPSVEKLGREFGRKYTQGHLPTEAQRMEQEVTDLLATYARIPTRHRVFLDSDAYFSERDLIKIYRRTRRVLEIMGLEGEYERRTRSLV</sequence>